<organism evidence="1 3">
    <name type="scientific">Rhizobium tibeticum</name>
    <dbReference type="NCBI Taxonomy" id="501024"/>
    <lineage>
        <taxon>Bacteria</taxon>
        <taxon>Pseudomonadati</taxon>
        <taxon>Pseudomonadota</taxon>
        <taxon>Alphaproteobacteria</taxon>
        <taxon>Hyphomicrobiales</taxon>
        <taxon>Rhizobiaceae</taxon>
        <taxon>Rhizobium/Agrobacterium group</taxon>
        <taxon>Rhizobium</taxon>
    </lineage>
</organism>
<reference evidence="2 4" key="3">
    <citation type="submission" date="2016-10" db="EMBL/GenBank/DDBJ databases">
        <authorList>
            <person name="Varghese N."/>
            <person name="Submissions S."/>
        </authorList>
    </citation>
    <scope>NUCLEOTIDE SEQUENCE [LARGE SCALE GENOMIC DNA]</scope>
    <source>
        <strain evidence="2 4">CGMCC 1.7071</strain>
    </source>
</reference>
<keyword evidence="4" id="KW-1185">Reference proteome</keyword>
<dbReference type="EMBL" id="FNXB01000004">
    <property type="protein sequence ID" value="SEH51685.1"/>
    <property type="molecule type" value="Genomic_DNA"/>
</dbReference>
<dbReference type="Proteomes" id="UP000198939">
    <property type="component" value="Unassembled WGS sequence"/>
</dbReference>
<dbReference type="AlphaFoldDB" id="A0A1H8DI51"/>
<protein>
    <submittedName>
        <fullName evidence="1">Uncharacterized protein</fullName>
    </submittedName>
</protein>
<gene>
    <name evidence="1" type="ORF">RTCCBAU85039_0865</name>
    <name evidence="2" type="ORF">SAMN05216228_100244</name>
</gene>
<sequence length="175" mass="20021">MASKADGERLSAIRARHAEASTNWQLGSTGTELLAIIVPNTQPVSVAQLTVECGYIDRDFLLHAHDDLRFILGLLQEAFAEIRRWKPRQQQQAEHAHKNANYAAECAMRSNDQIFRRFMLEEKGATEVSDAVRVDSHIRYLLKIDSRNELNTDAGARNRWFDLRAEFEAWKRNAA</sequence>
<evidence type="ECO:0000313" key="3">
    <source>
        <dbReference type="Proteomes" id="UP000183063"/>
    </source>
</evidence>
<dbReference type="STRING" id="501024.RTCCBAU85039_0865"/>
<dbReference type="RefSeq" id="WP_072371237.1">
    <property type="nucleotide sequence ID" value="NZ_FNXB01000004.1"/>
</dbReference>
<proteinExistence type="predicted"/>
<dbReference type="OrthoDB" id="8282842at2"/>
<accession>A0A1H8DI51</accession>
<evidence type="ECO:0000313" key="4">
    <source>
        <dbReference type="Proteomes" id="UP000198939"/>
    </source>
</evidence>
<reference evidence="1" key="2">
    <citation type="submission" date="2016-10" db="EMBL/GenBank/DDBJ databases">
        <authorList>
            <person name="de Groot N.N."/>
        </authorList>
    </citation>
    <scope>NUCLEOTIDE SEQUENCE [LARGE SCALE GENOMIC DNA]</scope>
    <source>
        <strain evidence="1">CCBAU85039</strain>
    </source>
</reference>
<evidence type="ECO:0000313" key="2">
    <source>
        <dbReference type="EMBL" id="SEN06198.1"/>
    </source>
</evidence>
<evidence type="ECO:0000313" key="1">
    <source>
        <dbReference type="EMBL" id="SEH51685.1"/>
    </source>
</evidence>
<name>A0A1H8DI51_9HYPH</name>
<reference evidence="3" key="1">
    <citation type="submission" date="2016-10" db="EMBL/GenBank/DDBJ databases">
        <authorList>
            <person name="Wibberg D."/>
        </authorList>
    </citation>
    <scope>NUCLEOTIDE SEQUENCE [LARGE SCALE GENOMIC DNA]</scope>
</reference>
<dbReference type="Proteomes" id="UP000183063">
    <property type="component" value="Unassembled WGS sequence"/>
</dbReference>
<dbReference type="EMBL" id="FOCV01000002">
    <property type="protein sequence ID" value="SEN06198.1"/>
    <property type="molecule type" value="Genomic_DNA"/>
</dbReference>